<proteinExistence type="inferred from homology"/>
<keyword evidence="11" id="KW-1185">Reference proteome</keyword>
<dbReference type="InterPro" id="IPR001468">
    <property type="entry name" value="Indole-3-GlycerolPSynthase_CS"/>
</dbReference>
<keyword evidence="5 8" id="KW-0822">Tryptophan biosynthesis</keyword>
<gene>
    <name evidence="8 10" type="primary">trpC</name>
    <name evidence="10" type="ORF">J1777_02685</name>
</gene>
<evidence type="ECO:0000256" key="2">
    <source>
        <dbReference type="ARBA" id="ARBA00004696"/>
    </source>
</evidence>
<dbReference type="CDD" id="cd00331">
    <property type="entry name" value="IGPS"/>
    <property type="match status" value="1"/>
</dbReference>
<evidence type="ECO:0000313" key="10">
    <source>
        <dbReference type="EMBL" id="MBO1248745.1"/>
    </source>
</evidence>
<dbReference type="SUPFAM" id="SSF51366">
    <property type="entry name" value="Ribulose-phoshate binding barrel"/>
    <property type="match status" value="1"/>
</dbReference>
<dbReference type="EMBL" id="JAFNME010000004">
    <property type="protein sequence ID" value="MBO1248745.1"/>
    <property type="molecule type" value="Genomic_DNA"/>
</dbReference>
<dbReference type="GO" id="GO:0000162">
    <property type="term" value="P:L-tryptophan biosynthetic process"/>
    <property type="evidence" value="ECO:0007669"/>
    <property type="project" value="UniProtKB-UniRule"/>
</dbReference>
<comment type="caution">
    <text evidence="10">The sequence shown here is derived from an EMBL/GenBank/DDBJ whole genome shotgun (WGS) entry which is preliminary data.</text>
</comment>
<reference evidence="10" key="1">
    <citation type="submission" date="2021-03" db="EMBL/GenBank/DDBJ databases">
        <title>Comamonas denitrificans.</title>
        <authorList>
            <person name="Finster K."/>
        </authorList>
    </citation>
    <scope>NUCLEOTIDE SEQUENCE</scope>
    <source>
        <strain evidence="10">MM2021_4</strain>
    </source>
</reference>
<feature type="domain" description="Indole-3-glycerol phosphate synthase" evidence="9">
    <location>
        <begin position="5"/>
        <end position="264"/>
    </location>
</feature>
<evidence type="ECO:0000256" key="7">
    <source>
        <dbReference type="ARBA" id="ARBA00023239"/>
    </source>
</evidence>
<evidence type="ECO:0000313" key="11">
    <source>
        <dbReference type="Proteomes" id="UP000664731"/>
    </source>
</evidence>
<dbReference type="InterPro" id="IPR045186">
    <property type="entry name" value="Indole-3-glycerol_P_synth"/>
</dbReference>
<dbReference type="GO" id="GO:0004425">
    <property type="term" value="F:indole-3-glycerol-phosphate synthase activity"/>
    <property type="evidence" value="ECO:0007669"/>
    <property type="project" value="UniProtKB-UniRule"/>
</dbReference>
<dbReference type="Gene3D" id="3.20.20.70">
    <property type="entry name" value="Aldolase class I"/>
    <property type="match status" value="1"/>
</dbReference>
<comment type="pathway">
    <text evidence="2 8">Amino-acid biosynthesis; L-tryptophan biosynthesis; L-tryptophan from chorismate: step 4/5.</text>
</comment>
<keyword evidence="7 8" id="KW-0456">Lyase</keyword>
<protein>
    <recommendedName>
        <fullName evidence="8">Indole-3-glycerol phosphate synthase</fullName>
        <shortName evidence="8">IGPS</shortName>
        <ecNumber evidence="8">4.1.1.48</ecNumber>
    </recommendedName>
</protein>
<sequence>MSDILEKICAVKREEIAAAQRRMPLAEMRRDAESRVLTRDFVGAMRAKLAQNQAAVIAEIKKASPSKGVIRKGEFIPADIAQSYAQGDGKVSAACLSVLTDRQFFQGQPDYLKQARASCPLPVLRKDFMVDAYQIYESRAMGADCVLLIAACLDDGLMAELEQIALSLDMAVLVEVHDGRELERALQLKTPLVGINNRNLRTFEVDIQTTLQLQKEVPPERILVTESGILGPADVRAMRDAGIHSFLVGEAFMRADDPGLALAQLFA</sequence>
<evidence type="ECO:0000256" key="8">
    <source>
        <dbReference type="HAMAP-Rule" id="MF_00134"/>
    </source>
</evidence>
<dbReference type="FunFam" id="3.20.20.70:FF:000024">
    <property type="entry name" value="Indole-3-glycerol phosphate synthase"/>
    <property type="match status" value="1"/>
</dbReference>
<dbReference type="Proteomes" id="UP000664731">
    <property type="component" value="Unassembled WGS sequence"/>
</dbReference>
<evidence type="ECO:0000256" key="5">
    <source>
        <dbReference type="ARBA" id="ARBA00022822"/>
    </source>
</evidence>
<evidence type="ECO:0000259" key="9">
    <source>
        <dbReference type="Pfam" id="PF00218"/>
    </source>
</evidence>
<dbReference type="InterPro" id="IPR011060">
    <property type="entry name" value="RibuloseP-bd_barrel"/>
</dbReference>
<dbReference type="AlphaFoldDB" id="A0A939K9E6"/>
<evidence type="ECO:0000256" key="1">
    <source>
        <dbReference type="ARBA" id="ARBA00001633"/>
    </source>
</evidence>
<keyword evidence="4 8" id="KW-0210">Decarboxylase</keyword>
<organism evidence="10 11">
    <name type="scientific">Comamonas denitrificans</name>
    <dbReference type="NCBI Taxonomy" id="117506"/>
    <lineage>
        <taxon>Bacteria</taxon>
        <taxon>Pseudomonadati</taxon>
        <taxon>Pseudomonadota</taxon>
        <taxon>Betaproteobacteria</taxon>
        <taxon>Burkholderiales</taxon>
        <taxon>Comamonadaceae</taxon>
        <taxon>Comamonas</taxon>
    </lineage>
</organism>
<dbReference type="NCBIfam" id="NF001370">
    <property type="entry name" value="PRK00278.1-2"/>
    <property type="match status" value="1"/>
</dbReference>
<dbReference type="InterPro" id="IPR013785">
    <property type="entry name" value="Aldolase_TIM"/>
</dbReference>
<dbReference type="NCBIfam" id="NF001373">
    <property type="entry name" value="PRK00278.1-6"/>
    <property type="match status" value="1"/>
</dbReference>
<dbReference type="GO" id="GO:0004640">
    <property type="term" value="F:phosphoribosylanthranilate isomerase activity"/>
    <property type="evidence" value="ECO:0007669"/>
    <property type="project" value="TreeGrafter"/>
</dbReference>
<comment type="catalytic activity">
    <reaction evidence="1 8">
        <text>1-(2-carboxyphenylamino)-1-deoxy-D-ribulose 5-phosphate + H(+) = (1S,2R)-1-C-(indol-3-yl)glycerol 3-phosphate + CO2 + H2O</text>
        <dbReference type="Rhea" id="RHEA:23476"/>
        <dbReference type="ChEBI" id="CHEBI:15377"/>
        <dbReference type="ChEBI" id="CHEBI:15378"/>
        <dbReference type="ChEBI" id="CHEBI:16526"/>
        <dbReference type="ChEBI" id="CHEBI:58613"/>
        <dbReference type="ChEBI" id="CHEBI:58866"/>
        <dbReference type="EC" id="4.1.1.48"/>
    </reaction>
</comment>
<dbReference type="NCBIfam" id="NF001377">
    <property type="entry name" value="PRK00278.2-4"/>
    <property type="match status" value="1"/>
</dbReference>
<name>A0A939K9E6_9BURK</name>
<dbReference type="EC" id="4.1.1.48" evidence="8"/>
<evidence type="ECO:0000256" key="3">
    <source>
        <dbReference type="ARBA" id="ARBA00022605"/>
    </source>
</evidence>
<comment type="similarity">
    <text evidence="8">Belongs to the TrpC family.</text>
</comment>
<keyword evidence="6 8" id="KW-0057">Aromatic amino acid biosynthesis</keyword>
<dbReference type="HAMAP" id="MF_00134_B">
    <property type="entry name" value="IGPS_B"/>
    <property type="match status" value="1"/>
</dbReference>
<evidence type="ECO:0000256" key="6">
    <source>
        <dbReference type="ARBA" id="ARBA00023141"/>
    </source>
</evidence>
<keyword evidence="3 8" id="KW-0028">Amino-acid biosynthesis</keyword>
<dbReference type="InterPro" id="IPR013798">
    <property type="entry name" value="Indole-3-glycerol_P_synth_dom"/>
</dbReference>
<dbReference type="Pfam" id="PF00218">
    <property type="entry name" value="IGPS"/>
    <property type="match status" value="1"/>
</dbReference>
<dbReference type="RefSeq" id="WP_207574405.1">
    <property type="nucleotide sequence ID" value="NZ_JAFNME010000004.1"/>
</dbReference>
<dbReference type="PROSITE" id="PS00614">
    <property type="entry name" value="IGPS"/>
    <property type="match status" value="1"/>
</dbReference>
<evidence type="ECO:0000256" key="4">
    <source>
        <dbReference type="ARBA" id="ARBA00022793"/>
    </source>
</evidence>
<dbReference type="PANTHER" id="PTHR22854">
    <property type="entry name" value="TRYPTOPHAN BIOSYNTHESIS PROTEIN"/>
    <property type="match status" value="1"/>
</dbReference>
<dbReference type="PANTHER" id="PTHR22854:SF2">
    <property type="entry name" value="INDOLE-3-GLYCEROL-PHOSPHATE SYNTHASE"/>
    <property type="match status" value="1"/>
</dbReference>
<accession>A0A939K9E6</accession>